<dbReference type="PROSITE" id="PS50949">
    <property type="entry name" value="HTH_GNTR"/>
    <property type="match status" value="1"/>
</dbReference>
<evidence type="ECO:0000256" key="3">
    <source>
        <dbReference type="ARBA" id="ARBA00023163"/>
    </source>
</evidence>
<dbReference type="PANTHER" id="PTHR43537">
    <property type="entry name" value="TRANSCRIPTIONAL REGULATOR, GNTR FAMILY"/>
    <property type="match status" value="1"/>
</dbReference>
<dbReference type="InterPro" id="IPR011711">
    <property type="entry name" value="GntR_C"/>
</dbReference>
<proteinExistence type="predicted"/>
<evidence type="ECO:0000256" key="2">
    <source>
        <dbReference type="ARBA" id="ARBA00023125"/>
    </source>
</evidence>
<dbReference type="InterPro" id="IPR008920">
    <property type="entry name" value="TF_FadR/GntR_C"/>
</dbReference>
<dbReference type="SMART" id="SM00345">
    <property type="entry name" value="HTH_GNTR"/>
    <property type="match status" value="1"/>
</dbReference>
<dbReference type="SUPFAM" id="SSF48008">
    <property type="entry name" value="GntR ligand-binding domain-like"/>
    <property type="match status" value="1"/>
</dbReference>
<dbReference type="Gene3D" id="1.10.10.10">
    <property type="entry name" value="Winged helix-like DNA-binding domain superfamily/Winged helix DNA-binding domain"/>
    <property type="match status" value="1"/>
</dbReference>
<dbReference type="SUPFAM" id="SSF46785">
    <property type="entry name" value="Winged helix' DNA-binding domain"/>
    <property type="match status" value="1"/>
</dbReference>
<dbReference type="Proteomes" id="UP001057520">
    <property type="component" value="Chromosome"/>
</dbReference>
<dbReference type="EMBL" id="CP096040">
    <property type="protein sequence ID" value="USQ96998.1"/>
    <property type="molecule type" value="Genomic_DNA"/>
</dbReference>
<keyword evidence="2" id="KW-0238">DNA-binding</keyword>
<keyword evidence="1" id="KW-0805">Transcription regulation</keyword>
<dbReference type="InterPro" id="IPR036390">
    <property type="entry name" value="WH_DNA-bd_sf"/>
</dbReference>
<evidence type="ECO:0000259" key="4">
    <source>
        <dbReference type="PROSITE" id="PS50949"/>
    </source>
</evidence>
<keyword evidence="6" id="KW-1185">Reference proteome</keyword>
<evidence type="ECO:0000313" key="5">
    <source>
        <dbReference type="EMBL" id="USQ96998.1"/>
    </source>
</evidence>
<name>A0ABY4ZVY9_9CAUL</name>
<accession>A0ABY4ZVY9</accession>
<evidence type="ECO:0000313" key="6">
    <source>
        <dbReference type="Proteomes" id="UP001057520"/>
    </source>
</evidence>
<protein>
    <submittedName>
        <fullName evidence="5">GntR family transcriptional regulator</fullName>
    </submittedName>
</protein>
<gene>
    <name evidence="5" type="ORF">MZV50_05390</name>
</gene>
<reference evidence="5 6" key="1">
    <citation type="submission" date="2022-04" db="EMBL/GenBank/DDBJ databases">
        <title>Genome sequence of soybean root-associated Caulobacter segnis RL271.</title>
        <authorList>
            <person name="Longley R."/>
            <person name="Bonito G."/>
            <person name="Trigodet F."/>
            <person name="Crosson S."/>
            <person name="Fiebig A."/>
        </authorList>
    </citation>
    <scope>NUCLEOTIDE SEQUENCE [LARGE SCALE GENOMIC DNA]</scope>
    <source>
        <strain evidence="5 6">RL271</strain>
    </source>
</reference>
<feature type="domain" description="HTH gntR-type" evidence="4">
    <location>
        <begin position="12"/>
        <end position="80"/>
    </location>
</feature>
<dbReference type="PANTHER" id="PTHR43537:SF39">
    <property type="entry name" value="HTH-TYPE TRANSCRIPTIONAL REGULATOR MCBR"/>
    <property type="match status" value="1"/>
</dbReference>
<sequence length="236" mass="25261">MARIRRPLADQTAVHDQVYEAIRQALITGRIAPGKGVSLRSLAAELGVSPMPVRDAVRRLVAERALAINPANKRLSVPSLTAGRLEQLSLARLWVEPELAARAVTRAAANSDASLVRQLQAIDADVDEALRLGDVDRYMTANHAFHFALYERAGAEVLLAMAGGLWLQVGPFMRVVFGRVGADGLVADRHAEAIEALRARDPDGARRAIAADLSEGMDKMRAAVEAGNGAPHEASP</sequence>
<evidence type="ECO:0000256" key="1">
    <source>
        <dbReference type="ARBA" id="ARBA00023015"/>
    </source>
</evidence>
<dbReference type="Pfam" id="PF00392">
    <property type="entry name" value="GntR"/>
    <property type="match status" value="1"/>
</dbReference>
<dbReference type="SMART" id="SM00895">
    <property type="entry name" value="FCD"/>
    <property type="match status" value="1"/>
</dbReference>
<dbReference type="Pfam" id="PF07729">
    <property type="entry name" value="FCD"/>
    <property type="match status" value="1"/>
</dbReference>
<organism evidence="5 6">
    <name type="scientific">Caulobacter segnis</name>
    <dbReference type="NCBI Taxonomy" id="88688"/>
    <lineage>
        <taxon>Bacteria</taxon>
        <taxon>Pseudomonadati</taxon>
        <taxon>Pseudomonadota</taxon>
        <taxon>Alphaproteobacteria</taxon>
        <taxon>Caulobacterales</taxon>
        <taxon>Caulobacteraceae</taxon>
        <taxon>Caulobacter</taxon>
    </lineage>
</organism>
<keyword evidence="3" id="KW-0804">Transcription</keyword>
<dbReference type="InterPro" id="IPR000524">
    <property type="entry name" value="Tscrpt_reg_HTH_GntR"/>
</dbReference>
<dbReference type="InterPro" id="IPR036388">
    <property type="entry name" value="WH-like_DNA-bd_sf"/>
</dbReference>
<dbReference type="Gene3D" id="1.20.120.530">
    <property type="entry name" value="GntR ligand-binding domain-like"/>
    <property type="match status" value="1"/>
</dbReference>